<feature type="domain" description="RING-type" evidence="5">
    <location>
        <begin position="6"/>
        <end position="46"/>
    </location>
</feature>
<reference evidence="8" key="1">
    <citation type="submission" date="2017-02" db="UniProtKB">
        <authorList>
            <consortium name="WormBaseParasite"/>
        </authorList>
    </citation>
    <scope>IDENTIFICATION</scope>
</reference>
<dbReference type="InterPro" id="IPR017907">
    <property type="entry name" value="Znf_RING_CS"/>
</dbReference>
<evidence type="ECO:0000313" key="6">
    <source>
        <dbReference type="EMBL" id="VDO05693.1"/>
    </source>
</evidence>
<dbReference type="SUPFAM" id="SSF57850">
    <property type="entry name" value="RING/U-box"/>
    <property type="match status" value="1"/>
</dbReference>
<keyword evidence="3" id="KW-0862">Zinc</keyword>
<sequence length="302" mass="34457">MEQTVCVICQQNVTPPVGQPDCCKHKYCFSCLENWVGVNSSCPQDRKWIMKILISSRIGGPIVAEMPIRHISRRFRDYRGWSETFVYDPESIYGYIALNTPYYPFSFSSIYVSISAFYPYPSSRRRLHSTYISRPMLDDEACEGEIHLNNGFGMTELFSTESIGGLEEVGIVDANNTFYHELSSADWFHRLANLLAHIWEELDSNARAYGEIMPCGAQNGEIISNFLWLYIRDVQVLKNITAEVAKTRAVWSPLHEKNIGGALELSKNASPHLLKRVKRQVHLQISPYAFTIKPSKIIGFET</sequence>
<dbReference type="GO" id="GO:0008270">
    <property type="term" value="F:zinc ion binding"/>
    <property type="evidence" value="ECO:0007669"/>
    <property type="project" value="UniProtKB-KW"/>
</dbReference>
<dbReference type="Pfam" id="PF13639">
    <property type="entry name" value="zf-RING_2"/>
    <property type="match status" value="1"/>
</dbReference>
<keyword evidence="1" id="KW-0479">Metal-binding</keyword>
<dbReference type="PROSITE" id="PS50089">
    <property type="entry name" value="ZF_RING_2"/>
    <property type="match status" value="1"/>
</dbReference>
<evidence type="ECO:0000256" key="3">
    <source>
        <dbReference type="ARBA" id="ARBA00022833"/>
    </source>
</evidence>
<proteinExistence type="predicted"/>
<dbReference type="Proteomes" id="UP000278807">
    <property type="component" value="Unassembled WGS sequence"/>
</dbReference>
<reference evidence="6 7" key="2">
    <citation type="submission" date="2018-11" db="EMBL/GenBank/DDBJ databases">
        <authorList>
            <consortium name="Pathogen Informatics"/>
        </authorList>
    </citation>
    <scope>NUCLEOTIDE SEQUENCE [LARGE SCALE GENOMIC DNA]</scope>
</reference>
<evidence type="ECO:0000313" key="8">
    <source>
        <dbReference type="WBParaSite" id="HNAJ_0000929101-mRNA-1"/>
    </source>
</evidence>
<name>A0A0R3TPA8_RODNA</name>
<evidence type="ECO:0000313" key="7">
    <source>
        <dbReference type="Proteomes" id="UP000278807"/>
    </source>
</evidence>
<evidence type="ECO:0000256" key="1">
    <source>
        <dbReference type="ARBA" id="ARBA00022723"/>
    </source>
</evidence>
<organism evidence="8">
    <name type="scientific">Rodentolepis nana</name>
    <name type="common">Dwarf tapeworm</name>
    <name type="synonym">Hymenolepis nana</name>
    <dbReference type="NCBI Taxonomy" id="102285"/>
    <lineage>
        <taxon>Eukaryota</taxon>
        <taxon>Metazoa</taxon>
        <taxon>Spiralia</taxon>
        <taxon>Lophotrochozoa</taxon>
        <taxon>Platyhelminthes</taxon>
        <taxon>Cestoda</taxon>
        <taxon>Eucestoda</taxon>
        <taxon>Cyclophyllidea</taxon>
        <taxon>Hymenolepididae</taxon>
        <taxon>Rodentolepis</taxon>
    </lineage>
</organism>
<dbReference type="WBParaSite" id="HNAJ_0000929101-mRNA-1">
    <property type="protein sequence ID" value="HNAJ_0000929101-mRNA-1"/>
    <property type="gene ID" value="HNAJ_0000929101"/>
</dbReference>
<dbReference type="AlphaFoldDB" id="A0A0R3TPA8"/>
<dbReference type="OrthoDB" id="1630758at2759"/>
<dbReference type="InterPro" id="IPR013083">
    <property type="entry name" value="Znf_RING/FYVE/PHD"/>
</dbReference>
<evidence type="ECO:0000256" key="2">
    <source>
        <dbReference type="ARBA" id="ARBA00022771"/>
    </source>
</evidence>
<dbReference type="PROSITE" id="PS00518">
    <property type="entry name" value="ZF_RING_1"/>
    <property type="match status" value="1"/>
</dbReference>
<gene>
    <name evidence="6" type="ORF">HNAJ_LOCUS9286</name>
</gene>
<evidence type="ECO:0000259" key="5">
    <source>
        <dbReference type="PROSITE" id="PS50089"/>
    </source>
</evidence>
<keyword evidence="7" id="KW-1185">Reference proteome</keyword>
<dbReference type="EMBL" id="UZAE01012559">
    <property type="protein sequence ID" value="VDO05693.1"/>
    <property type="molecule type" value="Genomic_DNA"/>
</dbReference>
<protein>
    <submittedName>
        <fullName evidence="8">RING-type domain-containing protein</fullName>
    </submittedName>
</protein>
<keyword evidence="2 4" id="KW-0863">Zinc-finger</keyword>
<evidence type="ECO:0000256" key="4">
    <source>
        <dbReference type="PROSITE-ProRule" id="PRU00175"/>
    </source>
</evidence>
<dbReference type="InterPro" id="IPR001841">
    <property type="entry name" value="Znf_RING"/>
</dbReference>
<accession>A0A0R3TPA8</accession>
<dbReference type="Gene3D" id="3.30.40.10">
    <property type="entry name" value="Zinc/RING finger domain, C3HC4 (zinc finger)"/>
    <property type="match status" value="1"/>
</dbReference>